<reference evidence="2 3" key="1">
    <citation type="journal article" date="2013" name="Proc. Natl. Acad. Sci. U.S.A.">
        <title>The king cobra genome reveals dynamic gene evolution and adaptation in the snake venom system.</title>
        <authorList>
            <person name="Vonk F.J."/>
            <person name="Casewell N.R."/>
            <person name="Henkel C.V."/>
            <person name="Heimberg A.M."/>
            <person name="Jansen H.J."/>
            <person name="McCleary R.J."/>
            <person name="Kerkkamp H.M."/>
            <person name="Vos R.A."/>
            <person name="Guerreiro I."/>
            <person name="Calvete J.J."/>
            <person name="Wuster W."/>
            <person name="Woods A.E."/>
            <person name="Logan J.M."/>
            <person name="Harrison R.A."/>
            <person name="Castoe T.A."/>
            <person name="de Koning A.P."/>
            <person name="Pollock D.D."/>
            <person name="Yandell M."/>
            <person name="Calderon D."/>
            <person name="Renjifo C."/>
            <person name="Currier R.B."/>
            <person name="Salgado D."/>
            <person name="Pla D."/>
            <person name="Sanz L."/>
            <person name="Hyder A.S."/>
            <person name="Ribeiro J.M."/>
            <person name="Arntzen J.W."/>
            <person name="van den Thillart G.E."/>
            <person name="Boetzer M."/>
            <person name="Pirovano W."/>
            <person name="Dirks R.P."/>
            <person name="Spaink H.P."/>
            <person name="Duboule D."/>
            <person name="McGlinn E."/>
            <person name="Kini R.M."/>
            <person name="Richardson M.K."/>
        </authorList>
    </citation>
    <scope>NUCLEOTIDE SEQUENCE</scope>
    <source>
        <tissue evidence="2">Blood</tissue>
    </source>
</reference>
<feature type="non-terminal residue" evidence="2">
    <location>
        <position position="107"/>
    </location>
</feature>
<feature type="compositionally biased region" description="Basic and acidic residues" evidence="1">
    <location>
        <begin position="1"/>
        <end position="28"/>
    </location>
</feature>
<accession>V8N1J3</accession>
<evidence type="ECO:0000256" key="1">
    <source>
        <dbReference type="SAM" id="MobiDB-lite"/>
    </source>
</evidence>
<organism evidence="2 3">
    <name type="scientific">Ophiophagus hannah</name>
    <name type="common">King cobra</name>
    <name type="synonym">Naja hannah</name>
    <dbReference type="NCBI Taxonomy" id="8665"/>
    <lineage>
        <taxon>Eukaryota</taxon>
        <taxon>Metazoa</taxon>
        <taxon>Chordata</taxon>
        <taxon>Craniata</taxon>
        <taxon>Vertebrata</taxon>
        <taxon>Euteleostomi</taxon>
        <taxon>Lepidosauria</taxon>
        <taxon>Squamata</taxon>
        <taxon>Bifurcata</taxon>
        <taxon>Unidentata</taxon>
        <taxon>Episquamata</taxon>
        <taxon>Toxicofera</taxon>
        <taxon>Serpentes</taxon>
        <taxon>Colubroidea</taxon>
        <taxon>Elapidae</taxon>
        <taxon>Elapinae</taxon>
        <taxon>Ophiophagus</taxon>
    </lineage>
</organism>
<keyword evidence="3" id="KW-1185">Reference proteome</keyword>
<comment type="caution">
    <text evidence="2">The sequence shown here is derived from an EMBL/GenBank/DDBJ whole genome shotgun (WGS) entry which is preliminary data.</text>
</comment>
<dbReference type="Proteomes" id="UP000018936">
    <property type="component" value="Unassembled WGS sequence"/>
</dbReference>
<dbReference type="AlphaFoldDB" id="V8N1J3"/>
<evidence type="ECO:0000313" key="2">
    <source>
        <dbReference type="EMBL" id="ETE55786.1"/>
    </source>
</evidence>
<feature type="region of interest" description="Disordered" evidence="1">
    <location>
        <begin position="1"/>
        <end position="107"/>
    </location>
</feature>
<protein>
    <submittedName>
        <fullName evidence="2">Cbf5</fullName>
    </submittedName>
</protein>
<dbReference type="EMBL" id="AZIM01104183">
    <property type="protein sequence ID" value="ETE55786.1"/>
    <property type="molecule type" value="Genomic_DNA"/>
</dbReference>
<evidence type="ECO:0000313" key="3">
    <source>
        <dbReference type="Proteomes" id="UP000018936"/>
    </source>
</evidence>
<feature type="compositionally biased region" description="Basic residues" evidence="1">
    <location>
        <begin position="44"/>
        <end position="88"/>
    </location>
</feature>
<feature type="non-terminal residue" evidence="2">
    <location>
        <position position="1"/>
    </location>
</feature>
<sequence>TCTRGRLEGLDLEGEGRVEFGLEPRTPERPPPPPLRLVNGGQTFKKRKGKERKKRKERKKEKGRKERKRKEERKRKKRKREEKRKEKKKSREELWMEGLSAAFLQPP</sequence>
<gene>
    <name evidence="2" type="primary">cbf5</name>
    <name evidence="2" type="ORF">L345_18506</name>
</gene>
<proteinExistence type="predicted"/>
<name>V8N1J3_OPHHA</name>